<dbReference type="InParanoid" id="F4RRF3"/>
<gene>
    <name evidence="2" type="ORF">MELLADRAFT_88357</name>
</gene>
<proteinExistence type="predicted"/>
<evidence type="ECO:0000256" key="1">
    <source>
        <dbReference type="SAM" id="Phobius"/>
    </source>
</evidence>
<dbReference type="Proteomes" id="UP000001072">
    <property type="component" value="Unassembled WGS sequence"/>
</dbReference>
<dbReference type="HOGENOM" id="CLU_137498_0_0_1"/>
<keyword evidence="1" id="KW-0472">Membrane</keyword>
<dbReference type="VEuPathDB" id="FungiDB:MELLADRAFT_88357"/>
<dbReference type="AlphaFoldDB" id="F4RRF3"/>
<dbReference type="RefSeq" id="XP_007411679.1">
    <property type="nucleotide sequence ID" value="XM_007411617.1"/>
</dbReference>
<keyword evidence="3" id="KW-1185">Reference proteome</keyword>
<keyword evidence="1" id="KW-0812">Transmembrane</keyword>
<dbReference type="KEGG" id="mlr:MELLADRAFT_88357"/>
<name>F4RRF3_MELLP</name>
<reference evidence="3" key="1">
    <citation type="journal article" date="2011" name="Proc. Natl. Acad. Sci. U.S.A.">
        <title>Obligate biotrophy features unraveled by the genomic analysis of rust fungi.</title>
        <authorList>
            <person name="Duplessis S."/>
            <person name="Cuomo C.A."/>
            <person name="Lin Y.-C."/>
            <person name="Aerts A."/>
            <person name="Tisserant E."/>
            <person name="Veneault-Fourrey C."/>
            <person name="Joly D.L."/>
            <person name="Hacquard S."/>
            <person name="Amselem J."/>
            <person name="Cantarel B.L."/>
            <person name="Chiu R."/>
            <person name="Coutinho P.M."/>
            <person name="Feau N."/>
            <person name="Field M."/>
            <person name="Frey P."/>
            <person name="Gelhaye E."/>
            <person name="Goldberg J."/>
            <person name="Grabherr M.G."/>
            <person name="Kodira C.D."/>
            <person name="Kohler A."/>
            <person name="Kuees U."/>
            <person name="Lindquist E.A."/>
            <person name="Lucas S.M."/>
            <person name="Mago R."/>
            <person name="Mauceli E."/>
            <person name="Morin E."/>
            <person name="Murat C."/>
            <person name="Pangilinan J.L."/>
            <person name="Park R."/>
            <person name="Pearson M."/>
            <person name="Quesneville H."/>
            <person name="Rouhier N."/>
            <person name="Sakthikumar S."/>
            <person name="Salamov A.A."/>
            <person name="Schmutz J."/>
            <person name="Selles B."/>
            <person name="Shapiro H."/>
            <person name="Tanguay P."/>
            <person name="Tuskan G.A."/>
            <person name="Henrissat B."/>
            <person name="Van de Peer Y."/>
            <person name="Rouze P."/>
            <person name="Ellis J.G."/>
            <person name="Dodds P.N."/>
            <person name="Schein J.E."/>
            <person name="Zhong S."/>
            <person name="Hamelin R.C."/>
            <person name="Grigoriev I.V."/>
            <person name="Szabo L.J."/>
            <person name="Martin F."/>
        </authorList>
    </citation>
    <scope>NUCLEOTIDE SEQUENCE [LARGE SCALE GENOMIC DNA]</scope>
    <source>
        <strain evidence="3">98AG31 / pathotype 3-4-7</strain>
    </source>
</reference>
<keyword evidence="1" id="KW-1133">Transmembrane helix</keyword>
<dbReference type="EMBL" id="GL883115">
    <property type="protein sequence ID" value="EGG04926.1"/>
    <property type="molecule type" value="Genomic_DNA"/>
</dbReference>
<feature type="transmembrane region" description="Helical" evidence="1">
    <location>
        <begin position="123"/>
        <end position="147"/>
    </location>
</feature>
<protein>
    <submittedName>
        <fullName evidence="2">Uncharacterized protein</fullName>
    </submittedName>
</protein>
<organism evidence="3">
    <name type="scientific">Melampsora larici-populina (strain 98AG31 / pathotype 3-4-7)</name>
    <name type="common">Poplar leaf rust fungus</name>
    <dbReference type="NCBI Taxonomy" id="747676"/>
    <lineage>
        <taxon>Eukaryota</taxon>
        <taxon>Fungi</taxon>
        <taxon>Dikarya</taxon>
        <taxon>Basidiomycota</taxon>
        <taxon>Pucciniomycotina</taxon>
        <taxon>Pucciniomycetes</taxon>
        <taxon>Pucciniales</taxon>
        <taxon>Melampsoraceae</taxon>
        <taxon>Melampsora</taxon>
    </lineage>
</organism>
<accession>F4RRF3</accession>
<evidence type="ECO:0000313" key="3">
    <source>
        <dbReference type="Proteomes" id="UP000001072"/>
    </source>
</evidence>
<dbReference type="GeneID" id="18934850"/>
<evidence type="ECO:0000313" key="2">
    <source>
        <dbReference type="EMBL" id="EGG04926.1"/>
    </source>
</evidence>
<sequence>MRFRQMFVTINVLMDHTTSGYVIPQIDGASHIRNTEIASPDFRSTGVVLSPSNERLHQQQKEVDQLEAQAMKTFGSPSVTMKHRKMQNLPTAPPGTGHYPVEPMNPSEFMTPEPTPHDSINPFAVAIGIVGGLAAVCGGILCCLRFAPEGKGRPEVKTQTTK</sequence>